<evidence type="ECO:0000313" key="16">
    <source>
        <dbReference type="EMBL" id="QIB67590.1"/>
    </source>
</evidence>
<evidence type="ECO:0000256" key="2">
    <source>
        <dbReference type="ARBA" id="ARBA00022679"/>
    </source>
</evidence>
<comment type="cofactor">
    <cofactor evidence="13">
        <name>Mg(2+)</name>
        <dbReference type="ChEBI" id="CHEBI:18420"/>
    </cofactor>
    <text evidence="13">Binds 1 Mg(2+) ion per subunit.</text>
</comment>
<feature type="binding site" evidence="13">
    <location>
        <begin position="447"/>
        <end position="448"/>
    </location>
    <ligand>
        <name>2-[(2R,5Z)-2-carboxy-4-methylthiazol-5(2H)-ylidene]ethyl phosphate</name>
        <dbReference type="ChEBI" id="CHEBI:62899"/>
    </ligand>
</feature>
<evidence type="ECO:0000256" key="13">
    <source>
        <dbReference type="HAMAP-Rule" id="MF_00097"/>
    </source>
</evidence>
<dbReference type="NCBIfam" id="TIGR00693">
    <property type="entry name" value="thiE"/>
    <property type="match status" value="1"/>
</dbReference>
<evidence type="ECO:0000256" key="5">
    <source>
        <dbReference type="ARBA" id="ARBA00022777"/>
    </source>
</evidence>
<evidence type="ECO:0000256" key="8">
    <source>
        <dbReference type="ARBA" id="ARBA00022977"/>
    </source>
</evidence>
<feature type="binding site" evidence="13">
    <location>
        <position position="331"/>
    </location>
    <ligand>
        <name>Mg(2+)</name>
        <dbReference type="ChEBI" id="CHEBI:18420"/>
    </ligand>
</feature>
<evidence type="ECO:0000256" key="12">
    <source>
        <dbReference type="ARBA" id="ARBA00047883"/>
    </source>
</evidence>
<keyword evidence="6" id="KW-0067">ATP-binding</keyword>
<dbReference type="GO" id="GO:0009228">
    <property type="term" value="P:thiamine biosynthetic process"/>
    <property type="evidence" value="ECO:0007669"/>
    <property type="project" value="UniProtKB-KW"/>
</dbReference>
<accession>A0A6C0U5X1</accession>
<dbReference type="UniPathway" id="UPA00060">
    <property type="reaction ID" value="UER00138"/>
</dbReference>
<dbReference type="Gene3D" id="3.20.20.70">
    <property type="entry name" value="Aldolase class I"/>
    <property type="match status" value="1"/>
</dbReference>
<dbReference type="Proteomes" id="UP000477680">
    <property type="component" value="Chromosome"/>
</dbReference>
<keyword evidence="9" id="KW-0511">Multifunctional enzyme</keyword>
<dbReference type="KEGG" id="kim:G3T16_07980"/>
<dbReference type="SUPFAM" id="SSF51391">
    <property type="entry name" value="Thiamin phosphate synthase"/>
    <property type="match status" value="1"/>
</dbReference>
<evidence type="ECO:0000256" key="11">
    <source>
        <dbReference type="ARBA" id="ARBA00047851"/>
    </source>
</evidence>
<dbReference type="InterPro" id="IPR004399">
    <property type="entry name" value="HMP/HMP-P_kinase_dom"/>
</dbReference>
<dbReference type="GO" id="GO:0005829">
    <property type="term" value="C:cytosol"/>
    <property type="evidence" value="ECO:0007669"/>
    <property type="project" value="TreeGrafter"/>
</dbReference>
<keyword evidence="7 13" id="KW-0460">Magnesium</keyword>
<dbReference type="InterPro" id="IPR013749">
    <property type="entry name" value="PM/HMP-P_kinase-1"/>
</dbReference>
<evidence type="ECO:0000256" key="3">
    <source>
        <dbReference type="ARBA" id="ARBA00022723"/>
    </source>
</evidence>
<dbReference type="GO" id="GO:0005524">
    <property type="term" value="F:ATP binding"/>
    <property type="evidence" value="ECO:0007669"/>
    <property type="project" value="UniProtKB-KW"/>
</dbReference>
<dbReference type="InterPro" id="IPR029056">
    <property type="entry name" value="Ribokinase-like"/>
</dbReference>
<dbReference type="FunFam" id="3.20.20.70:FF:000064">
    <property type="entry name" value="Thiamine-phosphate synthase"/>
    <property type="match status" value="1"/>
</dbReference>
<dbReference type="PANTHER" id="PTHR20858:SF17">
    <property type="entry name" value="HYDROXYMETHYLPYRIMIDINE_PHOSPHOMETHYLPYRIMIDINE KINASE THI20-RELATED"/>
    <property type="match status" value="1"/>
</dbReference>
<dbReference type="SUPFAM" id="SSF53613">
    <property type="entry name" value="Ribokinase-like"/>
    <property type="match status" value="1"/>
</dbReference>
<comment type="catalytic activity">
    <reaction evidence="11 13">
        <text>2-(2-carboxy-4-methylthiazol-5-yl)ethyl phosphate + 4-amino-2-methyl-5-(diphosphooxymethyl)pyrimidine + 2 H(+) = thiamine phosphate + CO2 + diphosphate</text>
        <dbReference type="Rhea" id="RHEA:47848"/>
        <dbReference type="ChEBI" id="CHEBI:15378"/>
        <dbReference type="ChEBI" id="CHEBI:16526"/>
        <dbReference type="ChEBI" id="CHEBI:33019"/>
        <dbReference type="ChEBI" id="CHEBI:37575"/>
        <dbReference type="ChEBI" id="CHEBI:57841"/>
        <dbReference type="ChEBI" id="CHEBI:62890"/>
        <dbReference type="EC" id="2.5.1.3"/>
    </reaction>
</comment>
<feature type="binding site" evidence="13">
    <location>
        <position position="369"/>
    </location>
    <ligand>
        <name>4-amino-2-methyl-5-(diphosphooxymethyl)pyrimidine</name>
        <dbReference type="ChEBI" id="CHEBI:57841"/>
    </ligand>
</feature>
<dbReference type="InterPro" id="IPR022998">
    <property type="entry name" value="ThiamineP_synth_TenI"/>
</dbReference>
<organism evidence="16 17">
    <name type="scientific">Kineobactrum salinum</name>
    <dbReference type="NCBI Taxonomy" id="2708301"/>
    <lineage>
        <taxon>Bacteria</taxon>
        <taxon>Pseudomonadati</taxon>
        <taxon>Pseudomonadota</taxon>
        <taxon>Gammaproteobacteria</taxon>
        <taxon>Cellvibrionales</taxon>
        <taxon>Halieaceae</taxon>
        <taxon>Kineobactrum</taxon>
    </lineage>
</organism>
<dbReference type="EMBL" id="CP048711">
    <property type="protein sequence ID" value="QIB67590.1"/>
    <property type="molecule type" value="Genomic_DNA"/>
</dbReference>
<protein>
    <recommendedName>
        <fullName evidence="13">Thiamine-phosphate synthase</fullName>
        <shortName evidence="13">TP synthase</shortName>
        <shortName evidence="13">TPS</shortName>
        <ecNumber evidence="13">2.5.1.3</ecNumber>
    </recommendedName>
    <alternativeName>
        <fullName evidence="13">Thiamine-phosphate pyrophosphorylase</fullName>
        <shortName evidence="13">TMP pyrophosphorylase</shortName>
        <shortName evidence="13">TMP-PPase</shortName>
    </alternativeName>
</protein>
<dbReference type="HAMAP" id="MF_00097">
    <property type="entry name" value="TMP_synthase"/>
    <property type="match status" value="1"/>
</dbReference>
<dbReference type="GO" id="GO:0009229">
    <property type="term" value="P:thiamine diphosphate biosynthetic process"/>
    <property type="evidence" value="ECO:0007669"/>
    <property type="project" value="UniProtKB-UniRule"/>
</dbReference>
<comment type="catalytic activity">
    <reaction evidence="10 13">
        <text>4-methyl-5-(2-phosphooxyethyl)-thiazole + 4-amino-2-methyl-5-(diphosphooxymethyl)pyrimidine + H(+) = thiamine phosphate + diphosphate</text>
        <dbReference type="Rhea" id="RHEA:22328"/>
        <dbReference type="ChEBI" id="CHEBI:15378"/>
        <dbReference type="ChEBI" id="CHEBI:33019"/>
        <dbReference type="ChEBI" id="CHEBI:37575"/>
        <dbReference type="ChEBI" id="CHEBI:57841"/>
        <dbReference type="ChEBI" id="CHEBI:58296"/>
        <dbReference type="EC" id="2.5.1.3"/>
    </reaction>
</comment>
<feature type="binding site" evidence="13">
    <location>
        <position position="427"/>
    </location>
    <ligand>
        <name>2-[(2R,5Z)-2-carboxy-4-methylthiazol-5(2H)-ylidene]ethyl phosphate</name>
        <dbReference type="ChEBI" id="CHEBI:62899"/>
    </ligand>
</feature>
<feature type="binding site" evidence="13">
    <location>
        <begin position="298"/>
        <end position="302"/>
    </location>
    <ligand>
        <name>4-amino-2-methyl-5-(diphosphooxymethyl)pyrimidine</name>
        <dbReference type="ChEBI" id="CHEBI:57841"/>
    </ligand>
</feature>
<name>A0A6C0U5X1_9GAMM</name>
<comment type="similarity">
    <text evidence="13">Belongs to the thiamine-phosphate synthase family.</text>
</comment>
<evidence type="ECO:0000256" key="4">
    <source>
        <dbReference type="ARBA" id="ARBA00022741"/>
    </source>
</evidence>
<evidence type="ECO:0000259" key="14">
    <source>
        <dbReference type="Pfam" id="PF02581"/>
    </source>
</evidence>
<dbReference type="NCBIfam" id="NF002904">
    <property type="entry name" value="PRK03512.1"/>
    <property type="match status" value="1"/>
</dbReference>
<dbReference type="GO" id="GO:0008972">
    <property type="term" value="F:phosphomethylpyrimidine kinase activity"/>
    <property type="evidence" value="ECO:0007669"/>
    <property type="project" value="InterPro"/>
</dbReference>
<dbReference type="CDD" id="cd01169">
    <property type="entry name" value="HMPP_kinase"/>
    <property type="match status" value="1"/>
</dbReference>
<feature type="binding site" evidence="13">
    <location>
        <position position="330"/>
    </location>
    <ligand>
        <name>4-amino-2-methyl-5-(diphosphooxymethyl)pyrimidine</name>
        <dbReference type="ChEBI" id="CHEBI:57841"/>
    </ligand>
</feature>
<dbReference type="CDD" id="cd00564">
    <property type="entry name" value="TMP_TenI"/>
    <property type="match status" value="1"/>
</dbReference>
<keyword evidence="8 13" id="KW-0784">Thiamine biosynthesis</keyword>
<comment type="function">
    <text evidence="13">Condenses 4-methyl-5-(beta-hydroxyethyl)thiazole monophosphate (THZ-P) and 2-methyl-4-amino-5-hydroxymethyl pyrimidine pyrophosphate (HMP-PP) to form thiamine monophosphate (TMP).</text>
</comment>
<evidence type="ECO:0000256" key="6">
    <source>
        <dbReference type="ARBA" id="ARBA00022840"/>
    </source>
</evidence>
<dbReference type="EC" id="2.5.1.3" evidence="13"/>
<evidence type="ECO:0000313" key="17">
    <source>
        <dbReference type="Proteomes" id="UP000477680"/>
    </source>
</evidence>
<comment type="pathway">
    <text evidence="1 13">Cofactor biosynthesis; thiamine diphosphate biosynthesis; thiamine phosphate from 4-amino-2-methyl-5-diphosphomethylpyrimidine and 4-methyl-5-(2-phosphoethyl)-thiazole: step 1/1.</text>
</comment>
<feature type="binding site" evidence="13">
    <location>
        <position position="398"/>
    </location>
    <ligand>
        <name>4-amino-2-methyl-5-(diphosphooxymethyl)pyrimidine</name>
        <dbReference type="ChEBI" id="CHEBI:57841"/>
    </ligand>
</feature>
<evidence type="ECO:0000256" key="7">
    <source>
        <dbReference type="ARBA" id="ARBA00022842"/>
    </source>
</evidence>
<reference evidence="16 17" key="1">
    <citation type="submission" date="2020-02" db="EMBL/GenBank/DDBJ databases">
        <title>Genome sequencing for Kineobactrum sp. M2.</title>
        <authorList>
            <person name="Park S.-J."/>
        </authorList>
    </citation>
    <scope>NUCLEOTIDE SEQUENCE [LARGE SCALE GENOMIC DNA]</scope>
    <source>
        <strain evidence="16 17">M2</strain>
    </source>
</reference>
<keyword evidence="4" id="KW-0547">Nucleotide-binding</keyword>
<evidence type="ECO:0000256" key="10">
    <source>
        <dbReference type="ARBA" id="ARBA00047334"/>
    </source>
</evidence>
<evidence type="ECO:0000259" key="15">
    <source>
        <dbReference type="Pfam" id="PF08543"/>
    </source>
</evidence>
<dbReference type="AlphaFoldDB" id="A0A6C0U5X1"/>
<dbReference type="Pfam" id="PF02581">
    <property type="entry name" value="TMP-TENI"/>
    <property type="match status" value="1"/>
</dbReference>
<sequence>MAGIQMDQRVIQAFGCHAGTVISANTAQHGRAVLSINPVAGQGFAEQLQACTSLAPAAVKIGLLVTVEQVRLCADFLRRIQVPAVLDPVLASSSGSALVSAEVRASLCRELLPLCTVVTPNRPEAELLGGQAIHCSADVAPAAAGLRASGVAAVVLKGGHGPAPDCRDYCLLPGQAFWLASERQAAANQRGTGCAFASAAASALALGYGLADALVIAKMALNQGLRQGYAVHDQPGPVHVHCFPDDGRDLPTLLPEHAAEVASPPFPPCGPGPLGLYPVVDSSAWLATLLPLGINTIQLRLKDKPAAVLDEEIQRAVALARRWGARLFINDHWPLALQHGAYGVHLGQQDLGSADLDAIRRGGLRLGISTHCHYEVARAHYYRPSYMACGPVYPTDSKSMPWQPHGLAGLAYWRRTLAAYPLVAIGGIDRDRLPGVAATGVDGIAMISAITKADRPTAAATALAELCEVHRP</sequence>
<evidence type="ECO:0000256" key="1">
    <source>
        <dbReference type="ARBA" id="ARBA00005165"/>
    </source>
</evidence>
<dbReference type="PANTHER" id="PTHR20858">
    <property type="entry name" value="PHOSPHOMETHYLPYRIMIDINE KINASE"/>
    <property type="match status" value="1"/>
</dbReference>
<keyword evidence="5" id="KW-0418">Kinase</keyword>
<comment type="catalytic activity">
    <reaction evidence="12 13">
        <text>2-[(2R,5Z)-2-carboxy-4-methylthiazol-5(2H)-ylidene]ethyl phosphate + 4-amino-2-methyl-5-(diphosphooxymethyl)pyrimidine + 2 H(+) = thiamine phosphate + CO2 + diphosphate</text>
        <dbReference type="Rhea" id="RHEA:47844"/>
        <dbReference type="ChEBI" id="CHEBI:15378"/>
        <dbReference type="ChEBI" id="CHEBI:16526"/>
        <dbReference type="ChEBI" id="CHEBI:33019"/>
        <dbReference type="ChEBI" id="CHEBI:37575"/>
        <dbReference type="ChEBI" id="CHEBI:57841"/>
        <dbReference type="ChEBI" id="CHEBI:62899"/>
        <dbReference type="EC" id="2.5.1.3"/>
    </reaction>
</comment>
<feature type="binding site" evidence="13">
    <location>
        <begin position="395"/>
        <end position="397"/>
    </location>
    <ligand>
        <name>2-[(2R,5Z)-2-carboxy-4-methylthiazol-5(2H)-ylidene]ethyl phosphate</name>
        <dbReference type="ChEBI" id="CHEBI:62899"/>
    </ligand>
</feature>
<feature type="domain" description="Pyridoxamine kinase/Phosphomethylpyrimidine kinase" evidence="15">
    <location>
        <begin position="2"/>
        <end position="239"/>
    </location>
</feature>
<keyword evidence="17" id="KW-1185">Reference proteome</keyword>
<dbReference type="GO" id="GO:0004789">
    <property type="term" value="F:thiamine-phosphate diphosphorylase activity"/>
    <property type="evidence" value="ECO:0007669"/>
    <property type="project" value="UniProtKB-UniRule"/>
</dbReference>
<dbReference type="GO" id="GO:0008902">
    <property type="term" value="F:hydroxymethylpyrimidine kinase activity"/>
    <property type="evidence" value="ECO:0007669"/>
    <property type="project" value="TreeGrafter"/>
</dbReference>
<dbReference type="InterPro" id="IPR013785">
    <property type="entry name" value="Aldolase_TIM"/>
</dbReference>
<keyword evidence="3 13" id="KW-0479">Metal-binding</keyword>
<evidence type="ECO:0000256" key="9">
    <source>
        <dbReference type="ARBA" id="ARBA00023268"/>
    </source>
</evidence>
<dbReference type="InterPro" id="IPR034291">
    <property type="entry name" value="TMP_synthase"/>
</dbReference>
<dbReference type="InterPro" id="IPR036206">
    <property type="entry name" value="ThiamineP_synth_sf"/>
</dbReference>
<proteinExistence type="inferred from homology"/>
<keyword evidence="2 13" id="KW-0808">Transferase</keyword>
<dbReference type="Gene3D" id="3.40.1190.20">
    <property type="match status" value="1"/>
</dbReference>
<gene>
    <name evidence="13 16" type="primary">thiE</name>
    <name evidence="16" type="ORF">G3T16_07980</name>
</gene>
<feature type="binding site" evidence="13">
    <location>
        <position position="350"/>
    </location>
    <ligand>
        <name>Mg(2+)</name>
        <dbReference type="ChEBI" id="CHEBI:18420"/>
    </ligand>
</feature>
<dbReference type="GO" id="GO:0000287">
    <property type="term" value="F:magnesium ion binding"/>
    <property type="evidence" value="ECO:0007669"/>
    <property type="project" value="UniProtKB-UniRule"/>
</dbReference>
<feature type="domain" description="Thiamine phosphate synthase/TenI" evidence="14">
    <location>
        <begin position="282"/>
        <end position="450"/>
    </location>
</feature>
<dbReference type="Pfam" id="PF08543">
    <property type="entry name" value="Phos_pyr_kin"/>
    <property type="match status" value="1"/>
</dbReference>